<keyword evidence="4" id="KW-1003">Cell membrane</keyword>
<accession>A0A1H9RWA9</accession>
<evidence type="ECO:0000256" key="5">
    <source>
        <dbReference type="ARBA" id="ARBA00022692"/>
    </source>
</evidence>
<protein>
    <submittedName>
        <fullName evidence="11">Sodium/proton antiporter, CPA1 family</fullName>
    </submittedName>
</protein>
<dbReference type="GO" id="GO:0015297">
    <property type="term" value="F:antiporter activity"/>
    <property type="evidence" value="ECO:0007669"/>
    <property type="project" value="UniProtKB-KW"/>
</dbReference>
<dbReference type="STRING" id="402600.SAMN05216188_11570"/>
<dbReference type="GO" id="GO:1902600">
    <property type="term" value="P:proton transmembrane transport"/>
    <property type="evidence" value="ECO:0007669"/>
    <property type="project" value="InterPro"/>
</dbReference>
<feature type="transmembrane region" description="Helical" evidence="9">
    <location>
        <begin position="340"/>
        <end position="358"/>
    </location>
</feature>
<evidence type="ECO:0000313" key="11">
    <source>
        <dbReference type="EMBL" id="SER76463.1"/>
    </source>
</evidence>
<dbReference type="Gene3D" id="1.20.1530.20">
    <property type="match status" value="1"/>
</dbReference>
<feature type="transmembrane region" description="Helical" evidence="9">
    <location>
        <begin position="66"/>
        <end position="82"/>
    </location>
</feature>
<dbReference type="EMBL" id="FOFR01000015">
    <property type="protein sequence ID" value="SER76463.1"/>
    <property type="molecule type" value="Genomic_DNA"/>
</dbReference>
<comment type="subcellular location">
    <subcellularLocation>
        <location evidence="1">Cell membrane</location>
        <topology evidence="1">Multi-pass membrane protein</topology>
    </subcellularLocation>
</comment>
<dbReference type="Proteomes" id="UP000199352">
    <property type="component" value="Unassembled WGS sequence"/>
</dbReference>
<feature type="transmembrane region" description="Helical" evidence="9">
    <location>
        <begin position="306"/>
        <end position="328"/>
    </location>
</feature>
<feature type="domain" description="Cation/H+ exchanger transmembrane" evidence="10">
    <location>
        <begin position="19"/>
        <end position="391"/>
    </location>
</feature>
<evidence type="ECO:0000256" key="2">
    <source>
        <dbReference type="ARBA" id="ARBA00022448"/>
    </source>
</evidence>
<feature type="transmembrane region" description="Helical" evidence="9">
    <location>
        <begin position="35"/>
        <end position="54"/>
    </location>
</feature>
<evidence type="ECO:0000313" key="12">
    <source>
        <dbReference type="Proteomes" id="UP000199352"/>
    </source>
</evidence>
<feature type="transmembrane region" description="Helical" evidence="9">
    <location>
        <begin position="282"/>
        <end position="300"/>
    </location>
</feature>
<name>A0A1H9RWA9_9PSEU</name>
<evidence type="ECO:0000259" key="10">
    <source>
        <dbReference type="Pfam" id="PF00999"/>
    </source>
</evidence>
<evidence type="ECO:0000256" key="8">
    <source>
        <dbReference type="ARBA" id="ARBA00023136"/>
    </source>
</evidence>
<feature type="transmembrane region" description="Helical" evidence="9">
    <location>
        <begin position="194"/>
        <end position="219"/>
    </location>
</feature>
<dbReference type="PANTHER" id="PTHR32507:SF8">
    <property type="entry name" value="CNH1P"/>
    <property type="match status" value="1"/>
</dbReference>
<keyword evidence="2" id="KW-0813">Transport</keyword>
<keyword evidence="3" id="KW-0050">Antiport</keyword>
<evidence type="ECO:0000256" key="9">
    <source>
        <dbReference type="SAM" id="Phobius"/>
    </source>
</evidence>
<keyword evidence="8 9" id="KW-0472">Membrane</keyword>
<feature type="transmembrane region" description="Helical" evidence="9">
    <location>
        <begin position="231"/>
        <end position="248"/>
    </location>
</feature>
<evidence type="ECO:0000256" key="7">
    <source>
        <dbReference type="ARBA" id="ARBA00023065"/>
    </source>
</evidence>
<feature type="transmembrane region" description="Helical" evidence="9">
    <location>
        <begin position="370"/>
        <end position="390"/>
    </location>
</feature>
<reference evidence="12" key="1">
    <citation type="submission" date="2016-10" db="EMBL/GenBank/DDBJ databases">
        <authorList>
            <person name="Varghese N."/>
            <person name="Submissions S."/>
        </authorList>
    </citation>
    <scope>NUCLEOTIDE SEQUENCE [LARGE SCALE GENOMIC DNA]</scope>
    <source>
        <strain evidence="12">CGMCC 4.3525</strain>
    </source>
</reference>
<evidence type="ECO:0000256" key="1">
    <source>
        <dbReference type="ARBA" id="ARBA00004651"/>
    </source>
</evidence>
<dbReference type="InterPro" id="IPR006153">
    <property type="entry name" value="Cation/H_exchanger_TM"/>
</dbReference>
<feature type="transmembrane region" description="Helical" evidence="9">
    <location>
        <begin position="6"/>
        <end position="23"/>
    </location>
</feature>
<dbReference type="InterPro" id="IPR038770">
    <property type="entry name" value="Na+/solute_symporter_sf"/>
</dbReference>
<evidence type="ECO:0000256" key="3">
    <source>
        <dbReference type="ARBA" id="ARBA00022449"/>
    </source>
</evidence>
<sequence length="402" mass="41550">MVEGLYLVCAVGGAAGAVLALVSRSMHRLPFSEPLAALLLGVVLGPQLLGLLELEPELRDVLLLEGARLLLAGSVMAAALRFPADALSELVRPLVLLLVVVMPLAALAAGAAALLLGLPLALAVLVGACLCPTDPVLAASVVTGEPAERDLPGRLRALLTGESGANDGLALPLVGVALAAVLPATGLGDAVGRVAWEVVGGVAIGLLMGVAAGWGLRAAIRQRDLDKGPKLVYTLLLAVAVLGVARLARTDGVLAVFVAGLAYNRMVAESDRSPQDAVDEAVNRYAVLPLFLVLGAVLPWRDWAGFGPAAIAFVLAVLLVRRLPFILALARPLRLVRRDALFVGWFGPIGVSALFYLAHSVHEGATDPRLFAAVTLVVAANTVVFGLTASPGRELYSKVRAR</sequence>
<keyword evidence="5 9" id="KW-0812">Transmembrane</keyword>
<dbReference type="GO" id="GO:0005886">
    <property type="term" value="C:plasma membrane"/>
    <property type="evidence" value="ECO:0007669"/>
    <property type="project" value="UniProtKB-SubCell"/>
</dbReference>
<organism evidence="11 12">
    <name type="scientific">Lentzea xinjiangensis</name>
    <dbReference type="NCBI Taxonomy" id="402600"/>
    <lineage>
        <taxon>Bacteria</taxon>
        <taxon>Bacillati</taxon>
        <taxon>Actinomycetota</taxon>
        <taxon>Actinomycetes</taxon>
        <taxon>Pseudonocardiales</taxon>
        <taxon>Pseudonocardiaceae</taxon>
        <taxon>Lentzea</taxon>
    </lineage>
</organism>
<keyword evidence="6 9" id="KW-1133">Transmembrane helix</keyword>
<evidence type="ECO:0000256" key="6">
    <source>
        <dbReference type="ARBA" id="ARBA00022989"/>
    </source>
</evidence>
<gene>
    <name evidence="11" type="ORF">SAMN05216188_11570</name>
</gene>
<evidence type="ECO:0000256" key="4">
    <source>
        <dbReference type="ARBA" id="ARBA00022475"/>
    </source>
</evidence>
<keyword evidence="7" id="KW-0406">Ion transport</keyword>
<dbReference type="PANTHER" id="PTHR32507">
    <property type="entry name" value="NA(+)/H(+) ANTIPORTER 1"/>
    <property type="match status" value="1"/>
</dbReference>
<dbReference type="Pfam" id="PF00999">
    <property type="entry name" value="Na_H_Exchanger"/>
    <property type="match status" value="1"/>
</dbReference>
<feature type="transmembrane region" description="Helical" evidence="9">
    <location>
        <begin position="94"/>
        <end position="116"/>
    </location>
</feature>
<proteinExistence type="predicted"/>
<dbReference type="AlphaFoldDB" id="A0A1H9RWA9"/>
<feature type="transmembrane region" description="Helical" evidence="9">
    <location>
        <begin position="164"/>
        <end position="182"/>
    </location>
</feature>
<keyword evidence="12" id="KW-1185">Reference proteome</keyword>